<evidence type="ECO:0000313" key="2">
    <source>
        <dbReference type="Proteomes" id="UP000037510"/>
    </source>
</evidence>
<keyword evidence="2" id="KW-1185">Reference proteome</keyword>
<dbReference type="AlphaFoldDB" id="A0A0L7K398"/>
<dbReference type="EMBL" id="JTDY01015297">
    <property type="protein sequence ID" value="KOB51957.1"/>
    <property type="molecule type" value="Genomic_DNA"/>
</dbReference>
<gene>
    <name evidence="1" type="ORF">OBRU01_26789</name>
</gene>
<accession>A0A0L7K398</accession>
<comment type="caution">
    <text evidence="1">The sequence shown here is derived from an EMBL/GenBank/DDBJ whole genome shotgun (WGS) entry which is preliminary data.</text>
</comment>
<proteinExistence type="predicted"/>
<sequence length="68" mass="7487">MHICSGRVTRLSSITTCVNSQQRSAAIVPQQLLCEMAQQLTDTRVMESRVPVLKPFIVRVSAVCVSVL</sequence>
<organism evidence="1 2">
    <name type="scientific">Operophtera brumata</name>
    <name type="common">Winter moth</name>
    <name type="synonym">Phalaena brumata</name>
    <dbReference type="NCBI Taxonomy" id="104452"/>
    <lineage>
        <taxon>Eukaryota</taxon>
        <taxon>Metazoa</taxon>
        <taxon>Ecdysozoa</taxon>
        <taxon>Arthropoda</taxon>
        <taxon>Hexapoda</taxon>
        <taxon>Insecta</taxon>
        <taxon>Pterygota</taxon>
        <taxon>Neoptera</taxon>
        <taxon>Endopterygota</taxon>
        <taxon>Lepidoptera</taxon>
        <taxon>Glossata</taxon>
        <taxon>Ditrysia</taxon>
        <taxon>Geometroidea</taxon>
        <taxon>Geometridae</taxon>
        <taxon>Larentiinae</taxon>
        <taxon>Operophtera</taxon>
    </lineage>
</organism>
<dbReference type="Proteomes" id="UP000037510">
    <property type="component" value="Unassembled WGS sequence"/>
</dbReference>
<protein>
    <submittedName>
        <fullName evidence="1">Uncharacterized protein</fullName>
    </submittedName>
</protein>
<reference evidence="1 2" key="1">
    <citation type="journal article" date="2015" name="Genome Biol. Evol.">
        <title>The genome of winter moth (Operophtera brumata) provides a genomic perspective on sexual dimorphism and phenology.</title>
        <authorList>
            <person name="Derks M.F."/>
            <person name="Smit S."/>
            <person name="Salis L."/>
            <person name="Schijlen E."/>
            <person name="Bossers A."/>
            <person name="Mateman C."/>
            <person name="Pijl A.S."/>
            <person name="de Ridder D."/>
            <person name="Groenen M.A."/>
            <person name="Visser M.E."/>
            <person name="Megens H.J."/>
        </authorList>
    </citation>
    <scope>NUCLEOTIDE SEQUENCE [LARGE SCALE GENOMIC DNA]</scope>
    <source>
        <strain evidence="1">WM2013NL</strain>
        <tissue evidence="1">Head and thorax</tissue>
    </source>
</reference>
<feature type="non-terminal residue" evidence="1">
    <location>
        <position position="1"/>
    </location>
</feature>
<evidence type="ECO:0000313" key="1">
    <source>
        <dbReference type="EMBL" id="KOB51957.1"/>
    </source>
</evidence>
<name>A0A0L7K398_OPEBR</name>